<name>A0ABM6ZJG6_9VIBR</name>
<reference evidence="1 2" key="1">
    <citation type="submission" date="2018-10" db="EMBL/GenBank/DDBJ databases">
        <title>Whole Genome of Vibrio owensii strain 170502, isolated from Acute Hepatopancreatic Necrosis Disease (AHPND) shrimp.</title>
        <authorList>
            <person name="Yan M."/>
            <person name="Wang X."/>
            <person name="Wang Y."/>
        </authorList>
    </citation>
    <scope>NUCLEOTIDE SEQUENCE [LARGE SCALE GENOMIC DNA]</scope>
    <source>
        <strain evidence="1 2">1700302</strain>
    </source>
</reference>
<evidence type="ECO:0000313" key="1">
    <source>
        <dbReference type="EMBL" id="AYO15864.1"/>
    </source>
</evidence>
<dbReference type="Proteomes" id="UP000272136">
    <property type="component" value="Chromosome 1"/>
</dbReference>
<proteinExistence type="predicted"/>
<sequence length="257" mass="29425">MISFKKPKTFLTLINDARRYYFSKFKTNGDFNTPIADVFDKDNDVVIYPDNILGNPLGAKNIVRWYLHTPGRFTHNLATFGKNELYFKFDDGLVRDFDAPDAKLSKTILNILHIPACYKNVNNKDRAGYAYSVRKGIGKKLDSHPSDAICIDGLDHDEIAEIFNNVEFFVSYDVYSAYSTFAVISGVKSIVIPERNVSRNQWYPDIDNQLGIAYGFNDLDRAMLTVPNKLKLLEKKEEASRNNVKKFISEVQEHFVV</sequence>
<dbReference type="EMBL" id="CP033137">
    <property type="protein sequence ID" value="AYO15864.1"/>
    <property type="molecule type" value="Genomic_DNA"/>
</dbReference>
<protein>
    <submittedName>
        <fullName evidence="1">WavQ</fullName>
    </submittedName>
</protein>
<gene>
    <name evidence="1" type="ORF">D0812_16200</name>
</gene>
<keyword evidence="2" id="KW-1185">Reference proteome</keyword>
<accession>A0ABM6ZJG6</accession>
<evidence type="ECO:0000313" key="2">
    <source>
        <dbReference type="Proteomes" id="UP000272136"/>
    </source>
</evidence>
<organism evidence="1 2">
    <name type="scientific">Vibrio owensii</name>
    <dbReference type="NCBI Taxonomy" id="696485"/>
    <lineage>
        <taxon>Bacteria</taxon>
        <taxon>Pseudomonadati</taxon>
        <taxon>Pseudomonadota</taxon>
        <taxon>Gammaproteobacteria</taxon>
        <taxon>Vibrionales</taxon>
        <taxon>Vibrionaceae</taxon>
        <taxon>Vibrio</taxon>
    </lineage>
</organism>